<feature type="transmembrane region" description="Helical" evidence="2">
    <location>
        <begin position="32"/>
        <end position="54"/>
    </location>
</feature>
<keyword evidence="2" id="KW-1133">Transmembrane helix</keyword>
<comment type="caution">
    <text evidence="3">The sequence shown here is derived from an EMBL/GenBank/DDBJ whole genome shotgun (WGS) entry which is preliminary data.</text>
</comment>
<evidence type="ECO:0000313" key="3">
    <source>
        <dbReference type="EMBL" id="MBK8523886.1"/>
    </source>
</evidence>
<sequence length="253" mass="28296">MAVTSTAVKLRRLRQRFGIRAPKVAIRTHVAWYWRGGAIVLLLSLSLALAAWVYDAGRSIAGFDSRSTSRELTELKDRIVELDAELSVVRGVASAADSNLKIERVAQQQLAQQVRLLESENSALKQDLAFFEGLLPDNVGGEQGVRINRFRIESDGASGQRRYRLLVIHNASRQQKEFRGELQFVLKVQQGGKDVMITVPSETDSDKQRYKLEVKHFQRAEGILPVPPGAILKSVEARILQDGVVRVRQTVNL</sequence>
<organism evidence="3 4">
    <name type="scientific">Candidatus Proximibacter danicus</name>
    <dbReference type="NCBI Taxonomy" id="2954365"/>
    <lineage>
        <taxon>Bacteria</taxon>
        <taxon>Pseudomonadati</taxon>
        <taxon>Pseudomonadota</taxon>
        <taxon>Betaproteobacteria</taxon>
        <taxon>Candidatus Proximibacter</taxon>
    </lineage>
</organism>
<dbReference type="Proteomes" id="UP000886689">
    <property type="component" value="Unassembled WGS sequence"/>
</dbReference>
<accession>A0A9D7PQ06</accession>
<dbReference type="AlphaFoldDB" id="A0A9D7PQ06"/>
<evidence type="ECO:0000256" key="2">
    <source>
        <dbReference type="SAM" id="Phobius"/>
    </source>
</evidence>
<protein>
    <submittedName>
        <fullName evidence="3">Uncharacterized protein</fullName>
    </submittedName>
</protein>
<dbReference type="Pfam" id="PF20567">
    <property type="entry name" value="DUF6776"/>
    <property type="match status" value="1"/>
</dbReference>
<proteinExistence type="predicted"/>
<reference evidence="3" key="1">
    <citation type="submission" date="2020-10" db="EMBL/GenBank/DDBJ databases">
        <title>Connecting structure to function with the recovery of over 1000 high-quality activated sludge metagenome-assembled genomes encoding full-length rRNA genes using long-read sequencing.</title>
        <authorList>
            <person name="Singleton C.M."/>
            <person name="Petriglieri F."/>
            <person name="Kristensen J.M."/>
            <person name="Kirkegaard R.H."/>
            <person name="Michaelsen T.Y."/>
            <person name="Andersen M.H."/>
            <person name="Karst S.M."/>
            <person name="Dueholm M.S."/>
            <person name="Nielsen P.H."/>
            <person name="Albertsen M."/>
        </authorList>
    </citation>
    <scope>NUCLEOTIDE SEQUENCE</scope>
    <source>
        <strain evidence="3">Hirt_18-Q3-R61-65_BATAC.395</strain>
    </source>
</reference>
<evidence type="ECO:0000313" key="4">
    <source>
        <dbReference type="Proteomes" id="UP000886689"/>
    </source>
</evidence>
<dbReference type="EMBL" id="JADJUC010000005">
    <property type="protein sequence ID" value="MBK8523886.1"/>
    <property type="molecule type" value="Genomic_DNA"/>
</dbReference>
<evidence type="ECO:0000256" key="1">
    <source>
        <dbReference type="SAM" id="Coils"/>
    </source>
</evidence>
<keyword evidence="2" id="KW-0472">Membrane</keyword>
<name>A0A9D7PQ06_9PROT</name>
<keyword evidence="1" id="KW-0175">Coiled coil</keyword>
<dbReference type="InterPro" id="IPR046703">
    <property type="entry name" value="DUF6776"/>
</dbReference>
<gene>
    <name evidence="3" type="ORF">IPL58_07040</name>
</gene>
<keyword evidence="2" id="KW-0812">Transmembrane</keyword>
<feature type="coiled-coil region" evidence="1">
    <location>
        <begin position="65"/>
        <end position="127"/>
    </location>
</feature>